<name>A0A8J5UWX2_9ASCO</name>
<accession>A0A8J5UWX2</accession>
<dbReference type="GeneID" id="73471284"/>
<feature type="region of interest" description="Disordered" evidence="1">
    <location>
        <begin position="470"/>
        <end position="496"/>
    </location>
</feature>
<dbReference type="GO" id="GO:0034975">
    <property type="term" value="P:protein folding in endoplasmic reticulum"/>
    <property type="evidence" value="ECO:0007669"/>
    <property type="project" value="InterPro"/>
</dbReference>
<feature type="signal peptide" evidence="2">
    <location>
        <begin position="1"/>
        <end position="20"/>
    </location>
</feature>
<dbReference type="EMBL" id="JAGSYN010000186">
    <property type="protein sequence ID" value="KAG7661984.1"/>
    <property type="molecule type" value="Genomic_DNA"/>
</dbReference>
<feature type="compositionally biased region" description="Low complexity" evidence="1">
    <location>
        <begin position="470"/>
        <end position="486"/>
    </location>
</feature>
<keyword evidence="4" id="KW-1185">Reference proteome</keyword>
<dbReference type="OrthoDB" id="269384at2759"/>
<comment type="caution">
    <text evidence="3">The sequence shown here is derived from an EMBL/GenBank/DDBJ whole genome shotgun (WGS) entry which is preliminary data.</text>
</comment>
<evidence type="ECO:0000313" key="3">
    <source>
        <dbReference type="EMBL" id="KAG7661984.1"/>
    </source>
</evidence>
<dbReference type="PIRSF" id="PIRSF017205">
    <property type="entry name" value="ERO1"/>
    <property type="match status" value="1"/>
</dbReference>
<sequence>MRLTILHSIVLIVQLLVVSATTHSLPKTEFSPFGSEDFCSQIITTTCNTTFSYIDDLNKEIRPYIESLVRTSYFRYFKIDLDKQCKFWNAQHFCATQNCAVEVLEDFNWTQVTNENLKPSKLGEIKLPDVTAIENPIETEEVETCEDLDYCHIDDNHECVYVNLLNNPERFTGYGGNQSFDVWKAIYSENCFPNTNPMSMNFNGEQAQEQEQCTEKNLFYRLVSGMHASIAVHLSNEYLCSRTGEFYPNLSVFMERVGKFNDRLSNIYFNYALVAQSLVKLSEILPLKEFIRSGYDDISPAQKQHLVSNNDTDVNEVYDTLLFDDIIPSIASNIVFNTSTLFDPSVDPNLKNEFRARFKNISAIMDCVGCDRCRMWGKIQTIGYGTALKILFESEDPVNAHKLKFRRIEIVALVNTLDRLSKSIQSINNFKKMYLQHLNDVAQGIAQPGDYDSIQNIKTGFAFPFVSGQFPTQQSTPQSSPINSSPAAEKTENEVPKAKSFKEELEEIAQMEPSERTFSQEFKLVWGEIWGAIKFIFSSYQRFPALLSKLTLIEVNTWWEKLLGRPAVYEYNSPIDIPS</sequence>
<dbReference type="AlphaFoldDB" id="A0A8J5UWX2"/>
<dbReference type="Pfam" id="PF04137">
    <property type="entry name" value="ERO1"/>
    <property type="match status" value="1"/>
</dbReference>
<protein>
    <submittedName>
        <fullName evidence="3">ERO1</fullName>
    </submittedName>
</protein>
<proteinExistence type="predicted"/>
<dbReference type="PANTHER" id="PTHR12613">
    <property type="entry name" value="ERO1-RELATED"/>
    <property type="match status" value="1"/>
</dbReference>
<dbReference type="PANTHER" id="PTHR12613:SF0">
    <property type="entry name" value="ERO1-LIKE PROTEIN"/>
    <property type="match status" value="1"/>
</dbReference>
<reference evidence="3 4" key="1">
    <citation type="journal article" date="2021" name="DNA Res.">
        <title>Genome analysis of Candida subhashii reveals its hybrid nature and dual mitochondrial genome conformations.</title>
        <authorList>
            <person name="Mixao V."/>
            <person name="Hegedusova E."/>
            <person name="Saus E."/>
            <person name="Pryszcz L.P."/>
            <person name="Cillingova A."/>
            <person name="Nosek J."/>
            <person name="Gabaldon T."/>
        </authorList>
    </citation>
    <scope>NUCLEOTIDE SEQUENCE [LARGE SCALE GENOMIC DNA]</scope>
    <source>
        <strain evidence="3 4">CBS 10753</strain>
    </source>
</reference>
<dbReference type="InterPro" id="IPR007266">
    <property type="entry name" value="Ero1"/>
</dbReference>
<dbReference type="GO" id="GO:0016972">
    <property type="term" value="F:thiol oxidase activity"/>
    <property type="evidence" value="ECO:0007669"/>
    <property type="project" value="InterPro"/>
</dbReference>
<evidence type="ECO:0000256" key="2">
    <source>
        <dbReference type="SAM" id="SignalP"/>
    </source>
</evidence>
<feature type="chain" id="PRO_5035296226" evidence="2">
    <location>
        <begin position="21"/>
        <end position="579"/>
    </location>
</feature>
<evidence type="ECO:0000256" key="1">
    <source>
        <dbReference type="SAM" id="MobiDB-lite"/>
    </source>
</evidence>
<dbReference type="Proteomes" id="UP000694255">
    <property type="component" value="Unassembled WGS sequence"/>
</dbReference>
<dbReference type="RefSeq" id="XP_049262217.1">
    <property type="nucleotide sequence ID" value="XM_049408447.1"/>
</dbReference>
<dbReference type="GO" id="GO:0015035">
    <property type="term" value="F:protein-disulfide reductase activity"/>
    <property type="evidence" value="ECO:0007669"/>
    <property type="project" value="InterPro"/>
</dbReference>
<organism evidence="3 4">
    <name type="scientific">[Candida] subhashii</name>
    <dbReference type="NCBI Taxonomy" id="561895"/>
    <lineage>
        <taxon>Eukaryota</taxon>
        <taxon>Fungi</taxon>
        <taxon>Dikarya</taxon>
        <taxon>Ascomycota</taxon>
        <taxon>Saccharomycotina</taxon>
        <taxon>Pichiomycetes</taxon>
        <taxon>Debaryomycetaceae</taxon>
        <taxon>Spathaspora</taxon>
    </lineage>
</organism>
<keyword evidence="2" id="KW-0732">Signal</keyword>
<dbReference type="GO" id="GO:0071949">
    <property type="term" value="F:FAD binding"/>
    <property type="evidence" value="ECO:0007669"/>
    <property type="project" value="InterPro"/>
</dbReference>
<dbReference type="GO" id="GO:0005789">
    <property type="term" value="C:endoplasmic reticulum membrane"/>
    <property type="evidence" value="ECO:0007669"/>
    <property type="project" value="TreeGrafter"/>
</dbReference>
<evidence type="ECO:0000313" key="4">
    <source>
        <dbReference type="Proteomes" id="UP000694255"/>
    </source>
</evidence>
<gene>
    <name evidence="3" type="ORF">J8A68_004484</name>
</gene>